<keyword evidence="1 2" id="KW-0238">DNA-binding</keyword>
<reference evidence="4 5" key="1">
    <citation type="journal article" date="2015" name="Nature">
        <title>rRNA introns, odd ribosomes, and small enigmatic genomes across a large radiation of phyla.</title>
        <authorList>
            <person name="Brown C.T."/>
            <person name="Hug L.A."/>
            <person name="Thomas B.C."/>
            <person name="Sharon I."/>
            <person name="Castelle C.J."/>
            <person name="Singh A."/>
            <person name="Wilkins M.J."/>
            <person name="Williams K.H."/>
            <person name="Banfield J.F."/>
        </authorList>
    </citation>
    <scope>NUCLEOTIDE SEQUENCE [LARGE SCALE GENOMIC DNA]</scope>
</reference>
<dbReference type="GO" id="GO:0000160">
    <property type="term" value="P:phosphorelay signal transduction system"/>
    <property type="evidence" value="ECO:0007669"/>
    <property type="project" value="InterPro"/>
</dbReference>
<dbReference type="PROSITE" id="PS51755">
    <property type="entry name" value="OMPR_PHOB"/>
    <property type="match status" value="1"/>
</dbReference>
<protein>
    <submittedName>
        <fullName evidence="4">Two-component response regulator</fullName>
    </submittedName>
</protein>
<dbReference type="SUPFAM" id="SSF46894">
    <property type="entry name" value="C-terminal effector domain of the bipartite response regulators"/>
    <property type="match status" value="1"/>
</dbReference>
<organism evidence="4 5">
    <name type="scientific">Candidatus Woesebacteria bacterium GW2011_GWD1_38_10</name>
    <dbReference type="NCBI Taxonomy" id="1618592"/>
    <lineage>
        <taxon>Bacteria</taxon>
        <taxon>Candidatus Woeseibacteriota</taxon>
    </lineage>
</organism>
<comment type="caution">
    <text evidence="4">The sequence shown here is derived from an EMBL/GenBank/DDBJ whole genome shotgun (WGS) entry which is preliminary data.</text>
</comment>
<dbReference type="EMBL" id="LBTW01000025">
    <property type="protein sequence ID" value="KKQ48703.1"/>
    <property type="molecule type" value="Genomic_DNA"/>
</dbReference>
<evidence type="ECO:0000313" key="5">
    <source>
        <dbReference type="Proteomes" id="UP000034366"/>
    </source>
</evidence>
<proteinExistence type="predicted"/>
<dbReference type="InterPro" id="IPR036388">
    <property type="entry name" value="WH-like_DNA-bd_sf"/>
</dbReference>
<dbReference type="GO" id="GO:0006355">
    <property type="term" value="P:regulation of DNA-templated transcription"/>
    <property type="evidence" value="ECO:0007669"/>
    <property type="project" value="InterPro"/>
</dbReference>
<dbReference type="InterPro" id="IPR001867">
    <property type="entry name" value="OmpR/PhoB-type_DNA-bd"/>
</dbReference>
<dbReference type="SMART" id="SM00862">
    <property type="entry name" value="Trans_reg_C"/>
    <property type="match status" value="1"/>
</dbReference>
<name>A0A0G0I039_9BACT</name>
<dbReference type="InterPro" id="IPR027417">
    <property type="entry name" value="P-loop_NTPase"/>
</dbReference>
<dbReference type="SUPFAM" id="SSF52540">
    <property type="entry name" value="P-loop containing nucleoside triphosphate hydrolases"/>
    <property type="match status" value="1"/>
</dbReference>
<evidence type="ECO:0000256" key="2">
    <source>
        <dbReference type="PROSITE-ProRule" id="PRU01091"/>
    </source>
</evidence>
<dbReference type="Gene3D" id="3.40.50.300">
    <property type="entry name" value="P-loop containing nucleotide triphosphate hydrolases"/>
    <property type="match status" value="1"/>
</dbReference>
<dbReference type="InterPro" id="IPR016032">
    <property type="entry name" value="Sig_transdc_resp-reg_C-effctor"/>
</dbReference>
<dbReference type="AlphaFoldDB" id="A0A0G0I039"/>
<dbReference type="Gene3D" id="1.10.10.10">
    <property type="entry name" value="Winged helix-like DNA-binding domain superfamily/Winged helix DNA-binding domain"/>
    <property type="match status" value="1"/>
</dbReference>
<dbReference type="Pfam" id="PF00486">
    <property type="entry name" value="Trans_reg_C"/>
    <property type="match status" value="1"/>
</dbReference>
<evidence type="ECO:0000313" key="4">
    <source>
        <dbReference type="EMBL" id="KKQ48703.1"/>
    </source>
</evidence>
<gene>
    <name evidence="4" type="ORF">US67_C0025G0004</name>
</gene>
<evidence type="ECO:0000259" key="3">
    <source>
        <dbReference type="PROSITE" id="PS51755"/>
    </source>
</evidence>
<dbReference type="GO" id="GO:0003677">
    <property type="term" value="F:DNA binding"/>
    <property type="evidence" value="ECO:0007669"/>
    <property type="project" value="UniProtKB-UniRule"/>
</dbReference>
<accession>A0A0G0I039</accession>
<dbReference type="Proteomes" id="UP000034366">
    <property type="component" value="Unassembled WGS sequence"/>
</dbReference>
<sequence length="374" mass="42674">MNRNLLSFTTIPDNFQKELFGKISRILKNNESLQLYGAPGSGNTLIAKALVQSQSIRNLYFKDDYKFVLLDGNMLLERSSLGLTSLFFNSLVVEGGETLNQTNLQSKIEEAIFDICDTRKLVLVIDHIQDLMSPELEPFFRNLYNIYRKLEPRFNFIFISSGIVDNEFSYFGPTGRLLGINKIKAAPFGKEDSEWFISEKEKQLDTKLNKEEKEKIIALSGGFPRTIKRLVESVAGKYKLSEIEENPGLDPALAMHFDELTSFTDILPNIPILERYFKAKNTLARGENVEGIIFGKRLTKNEEKLLKYFLKNKGGILSRADGMGYLWGENAVEISDHAYDQIVLRLRKKLKNAVPKADVETVRGRGHILRIYEL</sequence>
<feature type="DNA-binding region" description="OmpR/PhoB-type" evidence="2">
    <location>
        <begin position="258"/>
        <end position="371"/>
    </location>
</feature>
<dbReference type="CDD" id="cd00383">
    <property type="entry name" value="trans_reg_C"/>
    <property type="match status" value="1"/>
</dbReference>
<evidence type="ECO:0000256" key="1">
    <source>
        <dbReference type="ARBA" id="ARBA00023125"/>
    </source>
</evidence>
<feature type="domain" description="OmpR/PhoB-type" evidence="3">
    <location>
        <begin position="258"/>
        <end position="371"/>
    </location>
</feature>